<gene>
    <name evidence="1" type="ORF">VTL71DRAFT_2447</name>
</gene>
<evidence type="ECO:0000313" key="2">
    <source>
        <dbReference type="Proteomes" id="UP001595075"/>
    </source>
</evidence>
<reference evidence="1 2" key="1">
    <citation type="journal article" date="2024" name="Commun. Biol.">
        <title>Comparative genomic analysis of thermophilic fungi reveals convergent evolutionary adaptations and gene losses.</title>
        <authorList>
            <person name="Steindorff A.S."/>
            <person name="Aguilar-Pontes M.V."/>
            <person name="Robinson A.J."/>
            <person name="Andreopoulos B."/>
            <person name="LaButti K."/>
            <person name="Kuo A."/>
            <person name="Mondo S."/>
            <person name="Riley R."/>
            <person name="Otillar R."/>
            <person name="Haridas S."/>
            <person name="Lipzen A."/>
            <person name="Grimwood J."/>
            <person name="Schmutz J."/>
            <person name="Clum A."/>
            <person name="Reid I.D."/>
            <person name="Moisan M.C."/>
            <person name="Butler G."/>
            <person name="Nguyen T.T.M."/>
            <person name="Dewar K."/>
            <person name="Conant G."/>
            <person name="Drula E."/>
            <person name="Henrissat B."/>
            <person name="Hansel C."/>
            <person name="Singer S."/>
            <person name="Hutchinson M.I."/>
            <person name="de Vries R.P."/>
            <person name="Natvig D.O."/>
            <person name="Powell A.J."/>
            <person name="Tsang A."/>
            <person name="Grigoriev I.V."/>
        </authorList>
    </citation>
    <scope>NUCLEOTIDE SEQUENCE [LARGE SCALE GENOMIC DNA]</scope>
    <source>
        <strain evidence="1 2">CBS 494.80</strain>
    </source>
</reference>
<organism evidence="1 2">
    <name type="scientific">Oculimacula yallundae</name>
    <dbReference type="NCBI Taxonomy" id="86028"/>
    <lineage>
        <taxon>Eukaryota</taxon>
        <taxon>Fungi</taxon>
        <taxon>Dikarya</taxon>
        <taxon>Ascomycota</taxon>
        <taxon>Pezizomycotina</taxon>
        <taxon>Leotiomycetes</taxon>
        <taxon>Helotiales</taxon>
        <taxon>Ploettnerulaceae</taxon>
        <taxon>Oculimacula</taxon>
    </lineage>
</organism>
<name>A0ABR4CAU5_9HELO</name>
<evidence type="ECO:0000313" key="1">
    <source>
        <dbReference type="EMBL" id="KAL2066376.1"/>
    </source>
</evidence>
<protein>
    <recommendedName>
        <fullName evidence="3">Secreted protein</fullName>
    </recommendedName>
</protein>
<dbReference type="Proteomes" id="UP001595075">
    <property type="component" value="Unassembled WGS sequence"/>
</dbReference>
<evidence type="ECO:0008006" key="3">
    <source>
        <dbReference type="Google" id="ProtNLM"/>
    </source>
</evidence>
<keyword evidence="2" id="KW-1185">Reference proteome</keyword>
<sequence>MMVLHCIVGSFCRMPAAPAPAAVTPPQSTNGDPILLLLEQGQDAECCHMRLCSGGCDQVQEATREWCRGSSRCRSMNLVGPEREVFVARKYPAARLREVGQLQNLTTSNLQHHVDHSSKYCIRAAKEFD</sequence>
<accession>A0ABR4CAU5</accession>
<dbReference type="EMBL" id="JAZHXI010000011">
    <property type="protein sequence ID" value="KAL2066376.1"/>
    <property type="molecule type" value="Genomic_DNA"/>
</dbReference>
<proteinExistence type="predicted"/>
<comment type="caution">
    <text evidence="1">The sequence shown here is derived from an EMBL/GenBank/DDBJ whole genome shotgun (WGS) entry which is preliminary data.</text>
</comment>